<feature type="coiled-coil region" evidence="1">
    <location>
        <begin position="41"/>
        <end position="68"/>
    </location>
</feature>
<dbReference type="Proteomes" id="UP000799440">
    <property type="component" value="Unassembled WGS sequence"/>
</dbReference>
<organism evidence="2 3">
    <name type="scientific">Sporormia fimetaria CBS 119925</name>
    <dbReference type="NCBI Taxonomy" id="1340428"/>
    <lineage>
        <taxon>Eukaryota</taxon>
        <taxon>Fungi</taxon>
        <taxon>Dikarya</taxon>
        <taxon>Ascomycota</taxon>
        <taxon>Pezizomycotina</taxon>
        <taxon>Dothideomycetes</taxon>
        <taxon>Pleosporomycetidae</taxon>
        <taxon>Pleosporales</taxon>
        <taxon>Sporormiaceae</taxon>
        <taxon>Sporormia</taxon>
    </lineage>
</organism>
<evidence type="ECO:0000313" key="2">
    <source>
        <dbReference type="EMBL" id="KAF2741996.1"/>
    </source>
</evidence>
<accession>A0A6A6UWX5</accession>
<reference evidence="2" key="1">
    <citation type="journal article" date="2020" name="Stud. Mycol.">
        <title>101 Dothideomycetes genomes: a test case for predicting lifestyles and emergence of pathogens.</title>
        <authorList>
            <person name="Haridas S."/>
            <person name="Albert R."/>
            <person name="Binder M."/>
            <person name="Bloem J."/>
            <person name="Labutti K."/>
            <person name="Salamov A."/>
            <person name="Andreopoulos B."/>
            <person name="Baker S."/>
            <person name="Barry K."/>
            <person name="Bills G."/>
            <person name="Bluhm B."/>
            <person name="Cannon C."/>
            <person name="Castanera R."/>
            <person name="Culley D."/>
            <person name="Daum C."/>
            <person name="Ezra D."/>
            <person name="Gonzalez J."/>
            <person name="Henrissat B."/>
            <person name="Kuo A."/>
            <person name="Liang C."/>
            <person name="Lipzen A."/>
            <person name="Lutzoni F."/>
            <person name="Magnuson J."/>
            <person name="Mondo S."/>
            <person name="Nolan M."/>
            <person name="Ohm R."/>
            <person name="Pangilinan J."/>
            <person name="Park H.-J."/>
            <person name="Ramirez L."/>
            <person name="Alfaro M."/>
            <person name="Sun H."/>
            <person name="Tritt A."/>
            <person name="Yoshinaga Y."/>
            <person name="Zwiers L.-H."/>
            <person name="Turgeon B."/>
            <person name="Goodwin S."/>
            <person name="Spatafora J."/>
            <person name="Crous P."/>
            <person name="Grigoriev I."/>
        </authorList>
    </citation>
    <scope>NUCLEOTIDE SEQUENCE</scope>
    <source>
        <strain evidence="2">CBS 119925</strain>
    </source>
</reference>
<proteinExistence type="predicted"/>
<gene>
    <name evidence="2" type="ORF">M011DRAFT_482052</name>
</gene>
<sequence>MSSRSSMTPSSLNKHQSTIFPPQTFDKAHAEMTFDSRDQLINALTKQNKDIRAENAALHSELDDLRTEYLSVIGKMCSRNDAPQSDLLIKQARIEQLESTSDALMERVRDRYKNWMACEAQLDVFCKKRGEAELKVLELKDELEEMTEWIDYAYEQWNTLEDKSLELYKEVEELEKAKLKLVVEREEMLEERAMNEESCERLEKNCTELAQKIEVMEKKSHLKGHNIIQMVRDMGYEREETEKKRQEMAKDRKEIEKERQELNCAGKIEHEDKYEVVAGGETN</sequence>
<protein>
    <submittedName>
        <fullName evidence="2">Uncharacterized protein</fullName>
    </submittedName>
</protein>
<keyword evidence="1" id="KW-0175">Coiled coil</keyword>
<feature type="coiled-coil region" evidence="1">
    <location>
        <begin position="171"/>
        <end position="265"/>
    </location>
</feature>
<evidence type="ECO:0000256" key="1">
    <source>
        <dbReference type="SAM" id="Coils"/>
    </source>
</evidence>
<keyword evidence="3" id="KW-1185">Reference proteome</keyword>
<dbReference type="AlphaFoldDB" id="A0A6A6UWX5"/>
<evidence type="ECO:0000313" key="3">
    <source>
        <dbReference type="Proteomes" id="UP000799440"/>
    </source>
</evidence>
<dbReference type="EMBL" id="MU006617">
    <property type="protein sequence ID" value="KAF2741996.1"/>
    <property type="molecule type" value="Genomic_DNA"/>
</dbReference>
<name>A0A6A6UWX5_9PLEO</name>